<accession>A0A8J2U9S6</accession>
<proteinExistence type="predicted"/>
<evidence type="ECO:0000256" key="1">
    <source>
        <dbReference type="SAM" id="SignalP"/>
    </source>
</evidence>
<comment type="caution">
    <text evidence="2">The sequence shown here is derived from an EMBL/GenBank/DDBJ whole genome shotgun (WGS) entry which is preliminary data.</text>
</comment>
<reference evidence="2" key="1">
    <citation type="journal article" date="2014" name="Int. J. Syst. Evol. Microbiol.">
        <title>Complete genome sequence of Corynebacterium casei LMG S-19264T (=DSM 44701T), isolated from a smear-ripened cheese.</title>
        <authorList>
            <consortium name="US DOE Joint Genome Institute (JGI-PGF)"/>
            <person name="Walter F."/>
            <person name="Albersmeier A."/>
            <person name="Kalinowski J."/>
            <person name="Ruckert C."/>
        </authorList>
    </citation>
    <scope>NUCLEOTIDE SEQUENCE</scope>
    <source>
        <strain evidence="2">CGMCC 1.15448</strain>
    </source>
</reference>
<dbReference type="EMBL" id="BMJC01000001">
    <property type="protein sequence ID" value="GGA88227.1"/>
    <property type="molecule type" value="Genomic_DNA"/>
</dbReference>
<keyword evidence="3" id="KW-1185">Reference proteome</keyword>
<gene>
    <name evidence="2" type="ORF">GCM10011511_09260</name>
</gene>
<name>A0A8J2U9S6_9BACT</name>
<dbReference type="Proteomes" id="UP000607559">
    <property type="component" value="Unassembled WGS sequence"/>
</dbReference>
<protein>
    <recommendedName>
        <fullName evidence="4">Periplasmic heavy metal sensor</fullName>
    </recommendedName>
</protein>
<sequence length="128" mass="14570">MSKKIIACATLVIALFTVTSTFAQDGRMPDTAAMRQRQEAMLAKMKTDLNLTQTQADSVKAIMWEFGAKRRAIFMDPANQGMSREDRMAKMQPLNEAMNARLQAALGADLFKKYQDWQQQNRPQRPNQ</sequence>
<feature type="chain" id="PRO_5035286906" description="Periplasmic heavy metal sensor" evidence="1">
    <location>
        <begin position="24"/>
        <end position="128"/>
    </location>
</feature>
<organism evidence="2 3">
    <name type="scientific">Puia dinghuensis</name>
    <dbReference type="NCBI Taxonomy" id="1792502"/>
    <lineage>
        <taxon>Bacteria</taxon>
        <taxon>Pseudomonadati</taxon>
        <taxon>Bacteroidota</taxon>
        <taxon>Chitinophagia</taxon>
        <taxon>Chitinophagales</taxon>
        <taxon>Chitinophagaceae</taxon>
        <taxon>Puia</taxon>
    </lineage>
</organism>
<keyword evidence="1" id="KW-0732">Signal</keyword>
<reference evidence="2" key="2">
    <citation type="submission" date="2020-09" db="EMBL/GenBank/DDBJ databases">
        <authorList>
            <person name="Sun Q."/>
            <person name="Zhou Y."/>
        </authorList>
    </citation>
    <scope>NUCLEOTIDE SEQUENCE</scope>
    <source>
        <strain evidence="2">CGMCC 1.15448</strain>
    </source>
</reference>
<dbReference type="RefSeq" id="WP_188929019.1">
    <property type="nucleotide sequence ID" value="NZ_BMJC01000001.1"/>
</dbReference>
<dbReference type="AlphaFoldDB" id="A0A8J2U9S6"/>
<evidence type="ECO:0000313" key="3">
    <source>
        <dbReference type="Proteomes" id="UP000607559"/>
    </source>
</evidence>
<evidence type="ECO:0000313" key="2">
    <source>
        <dbReference type="EMBL" id="GGA88227.1"/>
    </source>
</evidence>
<feature type="signal peptide" evidence="1">
    <location>
        <begin position="1"/>
        <end position="23"/>
    </location>
</feature>
<evidence type="ECO:0008006" key="4">
    <source>
        <dbReference type="Google" id="ProtNLM"/>
    </source>
</evidence>